<protein>
    <submittedName>
        <fullName evidence="1">Uncharacterized protein</fullName>
    </submittedName>
</protein>
<proteinExistence type="predicted"/>
<reference evidence="1" key="2">
    <citation type="journal article" date="2024" name="Plant">
        <title>Genomic evolution and insights into agronomic trait innovations of Sesamum species.</title>
        <authorList>
            <person name="Miao H."/>
            <person name="Wang L."/>
            <person name="Qu L."/>
            <person name="Liu H."/>
            <person name="Sun Y."/>
            <person name="Le M."/>
            <person name="Wang Q."/>
            <person name="Wei S."/>
            <person name="Zheng Y."/>
            <person name="Lin W."/>
            <person name="Duan Y."/>
            <person name="Cao H."/>
            <person name="Xiong S."/>
            <person name="Wang X."/>
            <person name="Wei L."/>
            <person name="Li C."/>
            <person name="Ma Q."/>
            <person name="Ju M."/>
            <person name="Zhao R."/>
            <person name="Li G."/>
            <person name="Mu C."/>
            <person name="Tian Q."/>
            <person name="Mei H."/>
            <person name="Zhang T."/>
            <person name="Gao T."/>
            <person name="Zhang H."/>
        </authorList>
    </citation>
    <scope>NUCLEOTIDE SEQUENCE</scope>
    <source>
        <strain evidence="1">G02</strain>
    </source>
</reference>
<dbReference type="AlphaFoldDB" id="A0AAW2UR78"/>
<gene>
    <name evidence="1" type="ORF">Sradi_1342200</name>
</gene>
<accession>A0AAW2UR78</accession>
<reference evidence="1" key="1">
    <citation type="submission" date="2020-06" db="EMBL/GenBank/DDBJ databases">
        <authorList>
            <person name="Li T."/>
            <person name="Hu X."/>
            <person name="Zhang T."/>
            <person name="Song X."/>
            <person name="Zhang H."/>
            <person name="Dai N."/>
            <person name="Sheng W."/>
            <person name="Hou X."/>
            <person name="Wei L."/>
        </authorList>
    </citation>
    <scope>NUCLEOTIDE SEQUENCE</scope>
    <source>
        <strain evidence="1">G02</strain>
        <tissue evidence="1">Leaf</tissue>
    </source>
</reference>
<sequence>MRRSLQAHAERRNAKVERGISLPSRDVSAGSRTVGERYGSRLASWGRLRKDIKVCVPRASMNMGILDRQAHDTRSNVVLATFNVEDTRRTVGKL</sequence>
<dbReference type="EMBL" id="JACGWJ010000005">
    <property type="protein sequence ID" value="KAL0419287.1"/>
    <property type="molecule type" value="Genomic_DNA"/>
</dbReference>
<organism evidence="1">
    <name type="scientific">Sesamum radiatum</name>
    <name type="common">Black benniseed</name>
    <dbReference type="NCBI Taxonomy" id="300843"/>
    <lineage>
        <taxon>Eukaryota</taxon>
        <taxon>Viridiplantae</taxon>
        <taxon>Streptophyta</taxon>
        <taxon>Embryophyta</taxon>
        <taxon>Tracheophyta</taxon>
        <taxon>Spermatophyta</taxon>
        <taxon>Magnoliopsida</taxon>
        <taxon>eudicotyledons</taxon>
        <taxon>Gunneridae</taxon>
        <taxon>Pentapetalae</taxon>
        <taxon>asterids</taxon>
        <taxon>lamiids</taxon>
        <taxon>Lamiales</taxon>
        <taxon>Pedaliaceae</taxon>
        <taxon>Sesamum</taxon>
    </lineage>
</organism>
<name>A0AAW2UR78_SESRA</name>
<comment type="caution">
    <text evidence="1">The sequence shown here is derived from an EMBL/GenBank/DDBJ whole genome shotgun (WGS) entry which is preliminary data.</text>
</comment>
<evidence type="ECO:0000313" key="1">
    <source>
        <dbReference type="EMBL" id="KAL0419287.1"/>
    </source>
</evidence>